<sequence length="171" mass="18768">MTSNRGAAGTGIRGSASSQLNSPRGVFVDVNLDLYVADCYNHRVQLFQSGESNGITVAGSGSLNPTIILRCPSGIILDGNKYLFIVDYGNDRIISSGSSGFRCLFGCYGSGSQSNELNYPSSLSFDRFGNMFVTDSFNHRIQKFQYLEESCKNSKEKLLWKMKIKLLMGSN</sequence>
<protein>
    <submittedName>
        <fullName evidence="3">Uncharacterized protein</fullName>
    </submittedName>
</protein>
<dbReference type="SUPFAM" id="SSF101898">
    <property type="entry name" value="NHL repeat"/>
    <property type="match status" value="1"/>
</dbReference>
<evidence type="ECO:0000256" key="1">
    <source>
        <dbReference type="ARBA" id="ARBA00022737"/>
    </source>
</evidence>
<dbReference type="Pfam" id="PF01436">
    <property type="entry name" value="NHL"/>
    <property type="match status" value="1"/>
</dbReference>
<dbReference type="InterPro" id="IPR011042">
    <property type="entry name" value="6-blade_b-propeller_TolB-like"/>
</dbReference>
<proteinExistence type="predicted"/>
<evidence type="ECO:0000256" key="2">
    <source>
        <dbReference type="PROSITE-ProRule" id="PRU00504"/>
    </source>
</evidence>
<accession>A0A819NZQ4</accession>
<dbReference type="EMBL" id="CAJOAZ010003357">
    <property type="protein sequence ID" value="CAF4002630.1"/>
    <property type="molecule type" value="Genomic_DNA"/>
</dbReference>
<feature type="repeat" description="NHL" evidence="2">
    <location>
        <begin position="11"/>
        <end position="50"/>
    </location>
</feature>
<organism evidence="3 4">
    <name type="scientific">Adineta steineri</name>
    <dbReference type="NCBI Taxonomy" id="433720"/>
    <lineage>
        <taxon>Eukaryota</taxon>
        <taxon>Metazoa</taxon>
        <taxon>Spiralia</taxon>
        <taxon>Gnathifera</taxon>
        <taxon>Rotifera</taxon>
        <taxon>Eurotatoria</taxon>
        <taxon>Bdelloidea</taxon>
        <taxon>Adinetida</taxon>
        <taxon>Adinetidae</taxon>
        <taxon>Adineta</taxon>
    </lineage>
</organism>
<evidence type="ECO:0000313" key="3">
    <source>
        <dbReference type="EMBL" id="CAF4002630.1"/>
    </source>
</evidence>
<feature type="repeat" description="NHL" evidence="2">
    <location>
        <begin position="116"/>
        <end position="147"/>
    </location>
</feature>
<dbReference type="InterPro" id="IPR001258">
    <property type="entry name" value="NHL_repeat"/>
</dbReference>
<dbReference type="CDD" id="cd05819">
    <property type="entry name" value="NHL"/>
    <property type="match status" value="1"/>
</dbReference>
<reference evidence="3" key="1">
    <citation type="submission" date="2021-02" db="EMBL/GenBank/DDBJ databases">
        <authorList>
            <person name="Nowell W R."/>
        </authorList>
    </citation>
    <scope>NUCLEOTIDE SEQUENCE</scope>
</reference>
<keyword evidence="1" id="KW-0677">Repeat</keyword>
<dbReference type="Gene3D" id="2.120.10.30">
    <property type="entry name" value="TolB, C-terminal domain"/>
    <property type="match status" value="1"/>
</dbReference>
<evidence type="ECO:0000313" key="4">
    <source>
        <dbReference type="Proteomes" id="UP000663844"/>
    </source>
</evidence>
<dbReference type="PANTHER" id="PTHR24104">
    <property type="entry name" value="E3 UBIQUITIN-PROTEIN LIGASE NHLRC1-RELATED"/>
    <property type="match status" value="1"/>
</dbReference>
<dbReference type="Proteomes" id="UP000663844">
    <property type="component" value="Unassembled WGS sequence"/>
</dbReference>
<dbReference type="InterPro" id="IPR050952">
    <property type="entry name" value="TRIM-NHL_E3_ligases"/>
</dbReference>
<dbReference type="AlphaFoldDB" id="A0A819NZQ4"/>
<gene>
    <name evidence="3" type="ORF">OXD698_LOCUS29613</name>
</gene>
<dbReference type="PROSITE" id="PS51125">
    <property type="entry name" value="NHL"/>
    <property type="match status" value="2"/>
</dbReference>
<name>A0A819NZQ4_9BILA</name>
<comment type="caution">
    <text evidence="3">The sequence shown here is derived from an EMBL/GenBank/DDBJ whole genome shotgun (WGS) entry which is preliminary data.</text>
</comment>